<protein>
    <submittedName>
        <fullName evidence="1">HAD family hydrolase</fullName>
    </submittedName>
</protein>
<evidence type="ECO:0000313" key="2">
    <source>
        <dbReference type="Proteomes" id="UP001501624"/>
    </source>
</evidence>
<dbReference type="Proteomes" id="UP001501624">
    <property type="component" value="Unassembled WGS sequence"/>
</dbReference>
<dbReference type="Pfam" id="PF12710">
    <property type="entry name" value="HAD"/>
    <property type="match status" value="1"/>
</dbReference>
<dbReference type="InterPro" id="IPR023214">
    <property type="entry name" value="HAD_sf"/>
</dbReference>
<dbReference type="InterPro" id="IPR023198">
    <property type="entry name" value="PGP-like_dom2"/>
</dbReference>
<keyword evidence="2" id="KW-1185">Reference proteome</keyword>
<dbReference type="PANTHER" id="PTHR43434:SF1">
    <property type="entry name" value="PHOSPHOGLYCOLATE PHOSPHATASE"/>
    <property type="match status" value="1"/>
</dbReference>
<evidence type="ECO:0000313" key="1">
    <source>
        <dbReference type="EMBL" id="GAA3830137.1"/>
    </source>
</evidence>
<comment type="caution">
    <text evidence="1">The sequence shown here is derived from an EMBL/GenBank/DDBJ whole genome shotgun (WGS) entry which is preliminary data.</text>
</comment>
<gene>
    <name evidence="1" type="ORF">GCM10022380_55970</name>
</gene>
<dbReference type="EMBL" id="BAABCM010000008">
    <property type="protein sequence ID" value="GAA3830137.1"/>
    <property type="molecule type" value="Genomic_DNA"/>
</dbReference>
<dbReference type="GO" id="GO:0016787">
    <property type="term" value="F:hydrolase activity"/>
    <property type="evidence" value="ECO:0007669"/>
    <property type="project" value="UniProtKB-KW"/>
</dbReference>
<dbReference type="InterPro" id="IPR050155">
    <property type="entry name" value="HAD-like_hydrolase_sf"/>
</dbReference>
<dbReference type="PANTHER" id="PTHR43434">
    <property type="entry name" value="PHOSPHOGLYCOLATE PHOSPHATASE"/>
    <property type="match status" value="1"/>
</dbReference>
<accession>A0ABP7IYY1</accession>
<dbReference type="Gene3D" id="3.40.50.1000">
    <property type="entry name" value="HAD superfamily/HAD-like"/>
    <property type="match status" value="1"/>
</dbReference>
<dbReference type="InterPro" id="IPR036412">
    <property type="entry name" value="HAD-like_sf"/>
</dbReference>
<keyword evidence="1" id="KW-0378">Hydrolase</keyword>
<organism evidence="1 2">
    <name type="scientific">Amycolatopsis tucumanensis</name>
    <dbReference type="NCBI Taxonomy" id="401106"/>
    <lineage>
        <taxon>Bacteria</taxon>
        <taxon>Bacillati</taxon>
        <taxon>Actinomycetota</taxon>
        <taxon>Actinomycetes</taxon>
        <taxon>Pseudonocardiales</taxon>
        <taxon>Pseudonocardiaceae</taxon>
        <taxon>Amycolatopsis</taxon>
    </lineage>
</organism>
<dbReference type="SUPFAM" id="SSF56784">
    <property type="entry name" value="HAD-like"/>
    <property type="match status" value="1"/>
</dbReference>
<proteinExistence type="predicted"/>
<name>A0ABP7IYY1_9PSEU</name>
<sequence length="226" mass="23445">MRRGPELSVGPATVAVVGTAVGFDLDMTLIDPRPGMVAVMNALGEEAGLPLDGEHFAANLGPPLDMVLRDFGAPEERIGALVDRFRQLYPEIVIPETVALPGAHEALAAVHEAGGRTVVVTGKYGPNAALHVKALGLAVDVLVGELWSDGKAVALREHGATIYAGDHLGDVRGALAAGAVPVGVTTGPCTRDELLEAGAEVVFESLAEFPAWLSRQPLSGAREPVR</sequence>
<reference evidence="2" key="1">
    <citation type="journal article" date="2019" name="Int. J. Syst. Evol. Microbiol.">
        <title>The Global Catalogue of Microorganisms (GCM) 10K type strain sequencing project: providing services to taxonomists for standard genome sequencing and annotation.</title>
        <authorList>
            <consortium name="The Broad Institute Genomics Platform"/>
            <consortium name="The Broad Institute Genome Sequencing Center for Infectious Disease"/>
            <person name="Wu L."/>
            <person name="Ma J."/>
        </authorList>
    </citation>
    <scope>NUCLEOTIDE SEQUENCE [LARGE SCALE GENOMIC DNA]</scope>
    <source>
        <strain evidence="2">JCM 17017</strain>
    </source>
</reference>
<dbReference type="Gene3D" id="1.10.150.240">
    <property type="entry name" value="Putative phosphatase, domain 2"/>
    <property type="match status" value="1"/>
</dbReference>